<reference evidence="3 4" key="1">
    <citation type="submission" date="2020-05" db="EMBL/GenBank/DDBJ databases">
        <title>Distinct polysaccharide utilization as determinants for interspecies competition between intestinal Prevotella spp.</title>
        <authorList>
            <person name="Galvez E.J.C."/>
            <person name="Iljazovic A."/>
            <person name="Strowig T."/>
        </authorList>
    </citation>
    <scope>NUCLEOTIDE SEQUENCE [LARGE SCALE GENOMIC DNA]</scope>
    <source>
        <strain evidence="3 4">PCHR</strain>
    </source>
</reference>
<dbReference type="PANTHER" id="PTHR34039">
    <property type="entry name" value="UPF0102 PROTEIN YRAN"/>
    <property type="match status" value="1"/>
</dbReference>
<comment type="similarity">
    <text evidence="1 2">Belongs to the UPF0102 family.</text>
</comment>
<dbReference type="HAMAP" id="MF_00048">
    <property type="entry name" value="UPF0102"/>
    <property type="match status" value="1"/>
</dbReference>
<organism evidence="3 4">
    <name type="scientific">Xylanibacter caecicola</name>
    <dbReference type="NCBI Taxonomy" id="2736294"/>
    <lineage>
        <taxon>Bacteria</taxon>
        <taxon>Pseudomonadati</taxon>
        <taxon>Bacteroidota</taxon>
        <taxon>Bacteroidia</taxon>
        <taxon>Bacteroidales</taxon>
        <taxon>Prevotellaceae</taxon>
        <taxon>Xylanibacter</taxon>
    </lineage>
</organism>
<gene>
    <name evidence="3" type="ORF">HPS54_07305</name>
</gene>
<dbReference type="Pfam" id="PF02021">
    <property type="entry name" value="UPF0102"/>
    <property type="match status" value="1"/>
</dbReference>
<dbReference type="EMBL" id="JABKKJ010000010">
    <property type="protein sequence ID" value="NPE25318.1"/>
    <property type="molecule type" value="Genomic_DNA"/>
</dbReference>
<dbReference type="Proteomes" id="UP000820977">
    <property type="component" value="Unassembled WGS sequence"/>
</dbReference>
<keyword evidence="4" id="KW-1185">Reference proteome</keyword>
<dbReference type="InterPro" id="IPR003509">
    <property type="entry name" value="UPF0102_YraN-like"/>
</dbReference>
<protein>
    <recommendedName>
        <fullName evidence="2">UPF0102 protein HPS54_07305</fullName>
    </recommendedName>
</protein>
<accession>A0ABX2B220</accession>
<evidence type="ECO:0000313" key="4">
    <source>
        <dbReference type="Proteomes" id="UP000820977"/>
    </source>
</evidence>
<evidence type="ECO:0000256" key="1">
    <source>
        <dbReference type="ARBA" id="ARBA00006738"/>
    </source>
</evidence>
<proteinExistence type="inferred from homology"/>
<dbReference type="CDD" id="cd20736">
    <property type="entry name" value="PoNe_Nuclease"/>
    <property type="match status" value="1"/>
</dbReference>
<dbReference type="Gene3D" id="3.40.1350.10">
    <property type="match status" value="1"/>
</dbReference>
<sequence>MATHNDLGQWGEQKAAEYLEQKGLRIVDRNWRDGSRDIDIVAVDADMLVIVEVKTRRDKIFAEPETAVDRNKIRNICGAAGKYVKMKHIDLPVRFDIVTIVGTADGNYKATHIEDAFMPIP</sequence>
<dbReference type="RefSeq" id="WP_172344795.1">
    <property type="nucleotide sequence ID" value="NZ_CASYYZ010000023.1"/>
</dbReference>
<dbReference type="InterPro" id="IPR011335">
    <property type="entry name" value="Restrct_endonuc-II-like"/>
</dbReference>
<evidence type="ECO:0000313" key="3">
    <source>
        <dbReference type="EMBL" id="NPE25318.1"/>
    </source>
</evidence>
<dbReference type="InterPro" id="IPR011856">
    <property type="entry name" value="tRNA_endonuc-like_dom_sf"/>
</dbReference>
<name>A0ABX2B220_9BACT</name>
<evidence type="ECO:0000256" key="2">
    <source>
        <dbReference type="HAMAP-Rule" id="MF_00048"/>
    </source>
</evidence>
<dbReference type="SUPFAM" id="SSF52980">
    <property type="entry name" value="Restriction endonuclease-like"/>
    <property type="match status" value="1"/>
</dbReference>
<comment type="caution">
    <text evidence="3">The sequence shown here is derived from an EMBL/GenBank/DDBJ whole genome shotgun (WGS) entry which is preliminary data.</text>
</comment>
<dbReference type="PANTHER" id="PTHR34039:SF1">
    <property type="entry name" value="UPF0102 PROTEIN YRAN"/>
    <property type="match status" value="1"/>
</dbReference>